<comment type="similarity">
    <text evidence="1">Belongs to the Nth/MutY family.</text>
</comment>
<dbReference type="PANTHER" id="PTHR10359">
    <property type="entry name" value="A/G-SPECIFIC ADENINE GLYCOSYLASE/ENDONUCLEASE III"/>
    <property type="match status" value="1"/>
</dbReference>
<evidence type="ECO:0000256" key="3">
    <source>
        <dbReference type="ARBA" id="ARBA00022723"/>
    </source>
</evidence>
<dbReference type="Proteomes" id="UP001466331">
    <property type="component" value="Unassembled WGS sequence"/>
</dbReference>
<dbReference type="CDD" id="cd00056">
    <property type="entry name" value="ENDO3c"/>
    <property type="match status" value="1"/>
</dbReference>
<dbReference type="PANTHER" id="PTHR10359:SF19">
    <property type="entry name" value="DNA REPAIR GLYCOSYLASE MJ1434-RELATED"/>
    <property type="match status" value="1"/>
</dbReference>
<name>A0ABU9UCZ2_9SPIR</name>
<organism evidence="12 13">
    <name type="scientific">Rarispira pelagica</name>
    <dbReference type="NCBI Taxonomy" id="3141764"/>
    <lineage>
        <taxon>Bacteria</taxon>
        <taxon>Pseudomonadati</taxon>
        <taxon>Spirochaetota</taxon>
        <taxon>Spirochaetia</taxon>
        <taxon>Winmispirales</taxon>
        <taxon>Winmispiraceae</taxon>
        <taxon>Rarispira</taxon>
    </lineage>
</organism>
<evidence type="ECO:0000256" key="5">
    <source>
        <dbReference type="ARBA" id="ARBA00022801"/>
    </source>
</evidence>
<feature type="domain" description="HhH-GPD" evidence="11">
    <location>
        <begin position="76"/>
        <end position="225"/>
    </location>
</feature>
<keyword evidence="8" id="KW-0234">DNA repair</keyword>
<keyword evidence="5" id="KW-0378">Hydrolase</keyword>
<dbReference type="Gene3D" id="1.10.340.30">
    <property type="entry name" value="Hypothetical protein, domain 2"/>
    <property type="match status" value="1"/>
</dbReference>
<evidence type="ECO:0000256" key="6">
    <source>
        <dbReference type="ARBA" id="ARBA00023004"/>
    </source>
</evidence>
<keyword evidence="7" id="KW-0411">Iron-sulfur</keyword>
<keyword evidence="3" id="KW-0479">Metal-binding</keyword>
<evidence type="ECO:0000256" key="2">
    <source>
        <dbReference type="ARBA" id="ARBA00022485"/>
    </source>
</evidence>
<keyword evidence="9" id="KW-0326">Glycosidase</keyword>
<evidence type="ECO:0000256" key="9">
    <source>
        <dbReference type="ARBA" id="ARBA00023295"/>
    </source>
</evidence>
<comment type="caution">
    <text evidence="12">The sequence shown here is derived from an EMBL/GenBank/DDBJ whole genome shotgun (WGS) entry which is preliminary data.</text>
</comment>
<dbReference type="RefSeq" id="WP_420069768.1">
    <property type="nucleotide sequence ID" value="NZ_JBCHKQ010000003.1"/>
</dbReference>
<dbReference type="InterPro" id="IPR000445">
    <property type="entry name" value="HhH_motif"/>
</dbReference>
<gene>
    <name evidence="12" type="ORF">WKV44_07145</name>
</gene>
<evidence type="ECO:0000256" key="7">
    <source>
        <dbReference type="ARBA" id="ARBA00023014"/>
    </source>
</evidence>
<dbReference type="InterPro" id="IPR003265">
    <property type="entry name" value="HhH-GPD_domain"/>
</dbReference>
<dbReference type="InterPro" id="IPR023170">
    <property type="entry name" value="HhH_base_excis_C"/>
</dbReference>
<dbReference type="SMART" id="SM00478">
    <property type="entry name" value="ENDO3c"/>
    <property type="match status" value="1"/>
</dbReference>
<evidence type="ECO:0000313" key="13">
    <source>
        <dbReference type="Proteomes" id="UP001466331"/>
    </source>
</evidence>
<proteinExistence type="inferred from homology"/>
<dbReference type="InterPro" id="IPR003583">
    <property type="entry name" value="Hlx-hairpin-Hlx_DNA-bd_motif"/>
</dbReference>
<evidence type="ECO:0000256" key="1">
    <source>
        <dbReference type="ARBA" id="ARBA00008343"/>
    </source>
</evidence>
<evidence type="ECO:0000259" key="11">
    <source>
        <dbReference type="SMART" id="SM00478"/>
    </source>
</evidence>
<evidence type="ECO:0000313" key="12">
    <source>
        <dbReference type="EMBL" id="MEM5948316.1"/>
    </source>
</evidence>
<dbReference type="SUPFAM" id="SSF48150">
    <property type="entry name" value="DNA-glycosylase"/>
    <property type="match status" value="1"/>
</dbReference>
<protein>
    <submittedName>
        <fullName evidence="12">DNA repair protein</fullName>
    </submittedName>
</protein>
<keyword evidence="6" id="KW-0408">Iron</keyword>
<dbReference type="EMBL" id="JBCHKQ010000003">
    <property type="protein sequence ID" value="MEM5948316.1"/>
    <property type="molecule type" value="Genomic_DNA"/>
</dbReference>
<accession>A0ABU9UCZ2</accession>
<dbReference type="InterPro" id="IPR011257">
    <property type="entry name" value="DNA_glycosylase"/>
</dbReference>
<keyword evidence="4" id="KW-0227">DNA damage</keyword>
<evidence type="ECO:0000256" key="8">
    <source>
        <dbReference type="ARBA" id="ARBA00023204"/>
    </source>
</evidence>
<dbReference type="Gene3D" id="1.10.1670.10">
    <property type="entry name" value="Helix-hairpin-Helix base-excision DNA repair enzymes (C-terminal)"/>
    <property type="match status" value="1"/>
</dbReference>
<evidence type="ECO:0000256" key="4">
    <source>
        <dbReference type="ARBA" id="ARBA00022763"/>
    </source>
</evidence>
<dbReference type="Pfam" id="PF00730">
    <property type="entry name" value="HhH-GPD"/>
    <property type="match status" value="1"/>
</dbReference>
<dbReference type="SMART" id="SM00278">
    <property type="entry name" value="HhH1"/>
    <property type="match status" value="1"/>
</dbReference>
<keyword evidence="2" id="KW-0004">4Fe-4S</keyword>
<feature type="domain" description="Helix-hairpin-helix DNA-binding motif class 1" evidence="10">
    <location>
        <begin position="145"/>
        <end position="164"/>
    </location>
</feature>
<reference evidence="12 13" key="1">
    <citation type="submission" date="2024-03" db="EMBL/GenBank/DDBJ databases">
        <title>Ignisphaera cupida sp. nov., a hyperthermophilic hydrolytic archaeon from a hot spring of Kamchatka, and proposal of Ignisphaeraceae fam. nov.</title>
        <authorList>
            <person name="Podosokorskaya O.A."/>
            <person name="Elcheninov A.G."/>
            <person name="Maltseva A.I."/>
            <person name="Zayulina K.S."/>
            <person name="Novikov A."/>
            <person name="Merkel A.Y."/>
        </authorList>
    </citation>
    <scope>NUCLEOTIDE SEQUENCE [LARGE SCALE GENOMIC DNA]</scope>
    <source>
        <strain evidence="12 13">38H-sp</strain>
    </source>
</reference>
<dbReference type="Pfam" id="PF00633">
    <property type="entry name" value="HHH"/>
    <property type="match status" value="1"/>
</dbReference>
<evidence type="ECO:0000259" key="10">
    <source>
        <dbReference type="SMART" id="SM00278"/>
    </source>
</evidence>
<sequence length="258" mass="29142">MSDKKQDGCYKEERVFAPPLLHEVYDLLFSVYGPQGWWPLVSKAGRDGFDCNGYHPGIVYVPDFYEAFEIAAGAVLVQNTAWSNASIAVKALYDASLLSPVRLADTDTESLFPIVRSSGYFRQKSIRLKALASFFAGLSSPPTRAELMDIKGIGKETADSILLYGFDKPFFVVDAYTRRIFYRLGYLSDEKASYDFVASVFTEVLDKDTELYREYHALIVEHAKRYCRKKPCCHGCPLANRCAYYKDRTSESSAADRL</sequence>
<keyword evidence="13" id="KW-1185">Reference proteome</keyword>